<keyword evidence="4" id="KW-0378">Hydrolase</keyword>
<dbReference type="PANTHER" id="PTHR43620:SF6">
    <property type="entry name" value="GLYCEROPHOSPHODIESTER PHOSPHODIESTERASE"/>
    <property type="match status" value="1"/>
</dbReference>
<sequence length="173" mass="19269">MSRRMPPQPGLTRPRHQNHLRACMSMPNAAFMAKSLGFDVVDLLTTDFSHAGYNIHTMKNKEVMIQSKDSAVLVKLKQLKTQHKLVYTLPSTVGDATASSIEDIKKFADAAIVDRQSVFVESNGFILRQTNLVKDLQSTGLAVYAQVFRNETNPKAWFQVFPVQPPGGAGFLY</sequence>
<dbReference type="GO" id="GO:0006629">
    <property type="term" value="P:lipid metabolic process"/>
    <property type="evidence" value="ECO:0007669"/>
    <property type="project" value="InterPro"/>
</dbReference>
<evidence type="ECO:0000256" key="2">
    <source>
        <dbReference type="ARBA" id="ARBA00022729"/>
    </source>
</evidence>
<keyword evidence="2" id="KW-0732">Signal</keyword>
<evidence type="ECO:0000256" key="5">
    <source>
        <dbReference type="ARBA" id="ARBA00047512"/>
    </source>
</evidence>
<name>A0A0D9X9H4_9ORYZ</name>
<feature type="domain" description="GP-PDE" evidence="6">
    <location>
        <begin position="25"/>
        <end position="151"/>
    </location>
</feature>
<dbReference type="InterPro" id="IPR017946">
    <property type="entry name" value="PLC-like_Pdiesterase_TIM-brl"/>
</dbReference>
<evidence type="ECO:0000259" key="6">
    <source>
        <dbReference type="Pfam" id="PF03009"/>
    </source>
</evidence>
<evidence type="ECO:0000313" key="8">
    <source>
        <dbReference type="Proteomes" id="UP000032180"/>
    </source>
</evidence>
<reference evidence="8" key="2">
    <citation type="submission" date="2013-12" db="EMBL/GenBank/DDBJ databases">
        <authorList>
            <person name="Yu Y."/>
            <person name="Lee S."/>
            <person name="de Baynast K."/>
            <person name="Wissotski M."/>
            <person name="Liu L."/>
            <person name="Talag J."/>
            <person name="Goicoechea J."/>
            <person name="Angelova A."/>
            <person name="Jetty R."/>
            <person name="Kudrna D."/>
            <person name="Golser W."/>
            <person name="Rivera L."/>
            <person name="Zhang J."/>
            <person name="Wing R."/>
        </authorList>
    </citation>
    <scope>NUCLEOTIDE SEQUENCE</scope>
</reference>
<dbReference type="Gramene" id="LPERR08G16560.1">
    <property type="protein sequence ID" value="LPERR08G16560.1"/>
    <property type="gene ID" value="LPERR08G16560"/>
</dbReference>
<dbReference type="GO" id="GO:0006071">
    <property type="term" value="P:glycerol metabolic process"/>
    <property type="evidence" value="ECO:0007669"/>
    <property type="project" value="UniProtKB-KW"/>
</dbReference>
<reference evidence="7 8" key="1">
    <citation type="submission" date="2012-08" db="EMBL/GenBank/DDBJ databases">
        <title>Oryza genome evolution.</title>
        <authorList>
            <person name="Wing R.A."/>
        </authorList>
    </citation>
    <scope>NUCLEOTIDE SEQUENCE</scope>
</reference>
<evidence type="ECO:0000256" key="3">
    <source>
        <dbReference type="ARBA" id="ARBA00022798"/>
    </source>
</evidence>
<evidence type="ECO:0000256" key="1">
    <source>
        <dbReference type="ARBA" id="ARBA00012247"/>
    </source>
</evidence>
<dbReference type="Proteomes" id="UP000032180">
    <property type="component" value="Chromosome 8"/>
</dbReference>
<dbReference type="eggNOG" id="KOG2258">
    <property type="taxonomic scope" value="Eukaryota"/>
</dbReference>
<evidence type="ECO:0000313" key="7">
    <source>
        <dbReference type="EnsemblPlants" id="LPERR08G16560.1"/>
    </source>
</evidence>
<dbReference type="GO" id="GO:0008889">
    <property type="term" value="F:glycerophosphodiester phosphodiesterase activity"/>
    <property type="evidence" value="ECO:0007669"/>
    <property type="project" value="UniProtKB-EC"/>
</dbReference>
<dbReference type="InterPro" id="IPR030395">
    <property type="entry name" value="GP_PDE_dom"/>
</dbReference>
<dbReference type="EnsemblPlants" id="LPERR08G16560.1">
    <property type="protein sequence ID" value="LPERR08G16560.1"/>
    <property type="gene ID" value="LPERR08G16560"/>
</dbReference>
<reference evidence="7" key="3">
    <citation type="submission" date="2015-04" db="UniProtKB">
        <authorList>
            <consortium name="EnsemblPlants"/>
        </authorList>
    </citation>
    <scope>IDENTIFICATION</scope>
</reference>
<comment type="catalytic activity">
    <reaction evidence="5">
        <text>a sn-glycero-3-phosphodiester + H2O = an alcohol + sn-glycerol 3-phosphate + H(+)</text>
        <dbReference type="Rhea" id="RHEA:12969"/>
        <dbReference type="ChEBI" id="CHEBI:15377"/>
        <dbReference type="ChEBI" id="CHEBI:15378"/>
        <dbReference type="ChEBI" id="CHEBI:30879"/>
        <dbReference type="ChEBI" id="CHEBI:57597"/>
        <dbReference type="ChEBI" id="CHEBI:83408"/>
        <dbReference type="EC" id="3.1.4.46"/>
    </reaction>
</comment>
<dbReference type="Pfam" id="PF03009">
    <property type="entry name" value="GDPD"/>
    <property type="match status" value="1"/>
</dbReference>
<protein>
    <recommendedName>
        <fullName evidence="1">glycerophosphodiester phosphodiesterase</fullName>
        <ecNumber evidence="1">3.1.4.46</ecNumber>
    </recommendedName>
</protein>
<keyword evidence="8" id="KW-1185">Reference proteome</keyword>
<dbReference type="STRING" id="77586.A0A0D9X9H4"/>
<dbReference type="AlphaFoldDB" id="A0A0D9X9H4"/>
<dbReference type="EC" id="3.1.4.46" evidence="1"/>
<keyword evidence="3" id="KW-0319">Glycerol metabolism</keyword>
<proteinExistence type="predicted"/>
<evidence type="ECO:0000256" key="4">
    <source>
        <dbReference type="ARBA" id="ARBA00022801"/>
    </source>
</evidence>
<dbReference type="SUPFAM" id="SSF51695">
    <property type="entry name" value="PLC-like phosphodiesterases"/>
    <property type="match status" value="1"/>
</dbReference>
<dbReference type="HOGENOM" id="CLU_1549833_0_0_1"/>
<organism evidence="7 8">
    <name type="scientific">Leersia perrieri</name>
    <dbReference type="NCBI Taxonomy" id="77586"/>
    <lineage>
        <taxon>Eukaryota</taxon>
        <taxon>Viridiplantae</taxon>
        <taxon>Streptophyta</taxon>
        <taxon>Embryophyta</taxon>
        <taxon>Tracheophyta</taxon>
        <taxon>Spermatophyta</taxon>
        <taxon>Magnoliopsida</taxon>
        <taxon>Liliopsida</taxon>
        <taxon>Poales</taxon>
        <taxon>Poaceae</taxon>
        <taxon>BOP clade</taxon>
        <taxon>Oryzoideae</taxon>
        <taxon>Oryzeae</taxon>
        <taxon>Oryzinae</taxon>
        <taxon>Leersia</taxon>
    </lineage>
</organism>
<dbReference type="Gene3D" id="3.20.20.190">
    <property type="entry name" value="Phosphatidylinositol (PI) phosphodiesterase"/>
    <property type="match status" value="1"/>
</dbReference>
<accession>A0A0D9X9H4</accession>
<dbReference type="PANTHER" id="PTHR43620">
    <property type="entry name" value="GLYCEROPHOSPHORYL DIESTER PHOSPHODIESTERASE"/>
    <property type="match status" value="1"/>
</dbReference>